<dbReference type="PANTHER" id="PTHR13754">
    <property type="entry name" value="METALLO-BETA-LACTAMASE SUPERFAMILY PROTEIN"/>
    <property type="match status" value="1"/>
</dbReference>
<evidence type="ECO:0000313" key="3">
    <source>
        <dbReference type="Proteomes" id="UP000229916"/>
    </source>
</evidence>
<protein>
    <submittedName>
        <fullName evidence="2">MBL fold metallo-hydrolase</fullName>
    </submittedName>
</protein>
<dbReference type="EMBL" id="PEWD01000036">
    <property type="protein sequence ID" value="PIU69000.1"/>
    <property type="molecule type" value="Genomic_DNA"/>
</dbReference>
<dbReference type="Pfam" id="PF00753">
    <property type="entry name" value="Lactamase_B"/>
    <property type="match status" value="1"/>
</dbReference>
<gene>
    <name evidence="2" type="ORF">COS81_01775</name>
</gene>
<dbReference type="CDD" id="cd07713">
    <property type="entry name" value="DHPS-like_MBL-fold"/>
    <property type="match status" value="1"/>
</dbReference>
<sequence length="225" mass="25773">IKNAEKLKINLRRTDFIILSHGHNDHTQGLKFFPGLSPKVTLISHPDCLLPKYFSDDYYIGSPLSKKETEEKFDYIQTKDPYFLTPDIVFLGEIKERYDFEKRKSMGFIIREKKKEKDLLLDDSALAVKTKKGVVIITGCSHSGICNIIAAAKEVFNNEKICSVIGGFHLRGEVKERLEETVKVFRIEVSGRIYPAHCSDFKAKCFLAQHLDTEEVFVSQKLHFA</sequence>
<dbReference type="InterPro" id="IPR036866">
    <property type="entry name" value="RibonucZ/Hydroxyglut_hydro"/>
</dbReference>
<dbReference type="GO" id="GO:0016740">
    <property type="term" value="F:transferase activity"/>
    <property type="evidence" value="ECO:0007669"/>
    <property type="project" value="TreeGrafter"/>
</dbReference>
<organism evidence="2 3">
    <name type="scientific">candidate division WWE3 bacterium CG06_land_8_20_14_3_00_42_16</name>
    <dbReference type="NCBI Taxonomy" id="1975083"/>
    <lineage>
        <taxon>Bacteria</taxon>
        <taxon>Katanobacteria</taxon>
    </lineage>
</organism>
<dbReference type="Proteomes" id="UP000229916">
    <property type="component" value="Unassembled WGS sequence"/>
</dbReference>
<keyword evidence="2" id="KW-0378">Hydrolase</keyword>
<comment type="caution">
    <text evidence="2">The sequence shown here is derived from an EMBL/GenBank/DDBJ whole genome shotgun (WGS) entry which is preliminary data.</text>
</comment>
<name>A0A2M7ANY2_UNCKA</name>
<feature type="non-terminal residue" evidence="2">
    <location>
        <position position="1"/>
    </location>
</feature>
<dbReference type="InterPro" id="IPR001279">
    <property type="entry name" value="Metallo-B-lactamas"/>
</dbReference>
<feature type="domain" description="Metallo-beta-lactamase" evidence="1">
    <location>
        <begin position="6"/>
        <end position="146"/>
    </location>
</feature>
<dbReference type="Gene3D" id="3.60.15.10">
    <property type="entry name" value="Ribonuclease Z/Hydroxyacylglutathione hydrolase-like"/>
    <property type="match status" value="1"/>
</dbReference>
<dbReference type="GO" id="GO:0016787">
    <property type="term" value="F:hydrolase activity"/>
    <property type="evidence" value="ECO:0007669"/>
    <property type="project" value="UniProtKB-KW"/>
</dbReference>
<dbReference type="InterPro" id="IPR041712">
    <property type="entry name" value="DHPS-like_MBL-fold"/>
</dbReference>
<dbReference type="InterPro" id="IPR052926">
    <property type="entry name" value="Metallo-beta-lactamase_dom"/>
</dbReference>
<dbReference type="AlphaFoldDB" id="A0A2M7ANY2"/>
<dbReference type="SUPFAM" id="SSF56281">
    <property type="entry name" value="Metallo-hydrolase/oxidoreductase"/>
    <property type="match status" value="1"/>
</dbReference>
<evidence type="ECO:0000259" key="1">
    <source>
        <dbReference type="Pfam" id="PF00753"/>
    </source>
</evidence>
<evidence type="ECO:0000313" key="2">
    <source>
        <dbReference type="EMBL" id="PIU69000.1"/>
    </source>
</evidence>
<reference evidence="3" key="1">
    <citation type="submission" date="2017-09" db="EMBL/GenBank/DDBJ databases">
        <title>Depth-based differentiation of microbial function through sediment-hosted aquifers and enrichment of novel symbionts in the deep terrestrial subsurface.</title>
        <authorList>
            <person name="Probst A.J."/>
            <person name="Ladd B."/>
            <person name="Jarett J.K."/>
            <person name="Geller-Mcgrath D.E."/>
            <person name="Sieber C.M.K."/>
            <person name="Emerson J.B."/>
            <person name="Anantharaman K."/>
            <person name="Thomas B.C."/>
            <person name="Malmstrom R."/>
            <person name="Stieglmeier M."/>
            <person name="Klingl A."/>
            <person name="Woyke T."/>
            <person name="Ryan C.M."/>
            <person name="Banfield J.F."/>
        </authorList>
    </citation>
    <scope>NUCLEOTIDE SEQUENCE [LARGE SCALE GENOMIC DNA]</scope>
</reference>
<proteinExistence type="predicted"/>
<accession>A0A2M7ANY2</accession>
<dbReference type="PANTHER" id="PTHR13754:SF18">
    <property type="entry name" value="7,8-DIHYDROPTERIN-6-METHYL-4-(BETA-D-RIBOFURANOSYL)-AMINOBENZENE-5'-PHOSPHATE SYNTHASE"/>
    <property type="match status" value="1"/>
</dbReference>